<dbReference type="OrthoDB" id="10253113at2759"/>
<dbReference type="Pfam" id="PF02906">
    <property type="entry name" value="Fe_hyd_lg_C"/>
    <property type="match status" value="1"/>
</dbReference>
<gene>
    <name evidence="8" type="ORF">CDD82_794</name>
</gene>
<dbReference type="Proteomes" id="UP000224854">
    <property type="component" value="Unassembled WGS sequence"/>
</dbReference>
<proteinExistence type="inferred from homology"/>
<keyword evidence="2" id="KW-0004">4Fe-4S</keyword>
<name>A0A2C5YHD2_9HYPO</name>
<protein>
    <recommendedName>
        <fullName evidence="5">Nuclear architecture-related protein 1</fullName>
    </recommendedName>
</protein>
<dbReference type="GO" id="GO:0051539">
    <property type="term" value="F:4 iron, 4 sulfur cluster binding"/>
    <property type="evidence" value="ECO:0007669"/>
    <property type="project" value="UniProtKB-KW"/>
</dbReference>
<keyword evidence="2" id="KW-0408">Iron</keyword>
<keyword evidence="9" id="KW-1185">Reference proteome</keyword>
<organism evidence="8 9">
    <name type="scientific">Ophiocordyceps australis</name>
    <dbReference type="NCBI Taxonomy" id="1399860"/>
    <lineage>
        <taxon>Eukaryota</taxon>
        <taxon>Fungi</taxon>
        <taxon>Dikarya</taxon>
        <taxon>Ascomycota</taxon>
        <taxon>Pezizomycotina</taxon>
        <taxon>Sordariomycetes</taxon>
        <taxon>Hypocreomycetidae</taxon>
        <taxon>Hypocreales</taxon>
        <taxon>Ophiocordycipitaceae</taxon>
        <taxon>Ophiocordyceps</taxon>
    </lineage>
</organism>
<evidence type="ECO:0000313" key="9">
    <source>
        <dbReference type="Proteomes" id="UP000224854"/>
    </source>
</evidence>
<evidence type="ECO:0000256" key="6">
    <source>
        <dbReference type="SAM" id="MobiDB-lite"/>
    </source>
</evidence>
<evidence type="ECO:0000256" key="1">
    <source>
        <dbReference type="ARBA" id="ARBA00006596"/>
    </source>
</evidence>
<dbReference type="EMBL" id="NJEU01001200">
    <property type="protein sequence ID" value="PHH68167.1"/>
    <property type="molecule type" value="Genomic_DNA"/>
</dbReference>
<sequence>MSAILSADDLNDFISPGVACIKPIETLPPTAADSQQPPGVILDGQQAAPPAQISLTDCLACSGCVTSAEAVLVSLQSHAEVLATLDGAPGLQVRAAAHGGGFVVHGLESEDARLFVASVSPQTRASLAAAAGVSSAQAGSMLDALLRGRAGLAGGGAWHNGFTWVLDTNAMRQVGLVLAADEVLNPASSENAPARPVLASSCPGWVCYAEKTHPHVLPHLSRVKSPQALTGTMLKTLLSSRLGIPPARIWHLAVMPCLDKKLEASRPELTDGAWGAGAATAAAGQGVRDVDCVITTNEVLMLAESRGIDFFRIAPDGSAAPPPLPLPDATLHELLSPKPDALLRDQCRAAGTSGGLLHYMLLSRAAQTPGAQIETIRGRNADVVEYLVTLNGEAIFKAARYYGFRNIQNLVRRLKPVRPSRMPGGKPIGSARARRPAGKASSSSSLEYSYVEVMACPGGCTNGGGQIKAADAVLVERKGYTAKPGPQEQKDWLAEVDEAYYSGEGETTDAQDKTAGLDGGANHDACATRVHNGLTHWAHAVGIGIDRLTLTSYREVVSQVGKDDQVVRLAGKMGGGW</sequence>
<reference evidence="8 9" key="1">
    <citation type="submission" date="2017-06" db="EMBL/GenBank/DDBJ databases">
        <title>Ant-infecting Ophiocordyceps genomes reveal a high diversity of potential behavioral manipulation genes and a possible major role for enterotoxins.</title>
        <authorList>
            <person name="De Bekker C."/>
            <person name="Evans H.C."/>
            <person name="Brachmann A."/>
            <person name="Hughes D.P."/>
        </authorList>
    </citation>
    <scope>NUCLEOTIDE SEQUENCE [LARGE SCALE GENOMIC DNA]</scope>
    <source>
        <strain evidence="8 9">1348a</strain>
    </source>
</reference>
<keyword evidence="2" id="KW-0479">Metal-binding</keyword>
<keyword evidence="3" id="KW-0411">Iron-sulfur</keyword>
<evidence type="ECO:0000256" key="4">
    <source>
        <dbReference type="ARBA" id="ARBA00025099"/>
    </source>
</evidence>
<dbReference type="SUPFAM" id="SSF53920">
    <property type="entry name" value="Fe-only hydrogenase"/>
    <property type="match status" value="1"/>
</dbReference>
<feature type="domain" description="Iron hydrogenase large subunit C-terminal" evidence="7">
    <location>
        <begin position="115"/>
        <end position="464"/>
    </location>
</feature>
<dbReference type="Gene3D" id="3.40.50.1780">
    <property type="match status" value="1"/>
</dbReference>
<dbReference type="InterPro" id="IPR004108">
    <property type="entry name" value="Fe_hydrogenase_lsu_C"/>
</dbReference>
<dbReference type="InterPro" id="IPR009016">
    <property type="entry name" value="Fe_hydrogenase"/>
</dbReference>
<evidence type="ECO:0000313" key="8">
    <source>
        <dbReference type="EMBL" id="PHH68167.1"/>
    </source>
</evidence>
<accession>A0A2C5YHD2</accession>
<comment type="similarity">
    <text evidence="1">Belongs to the NARF family.</text>
</comment>
<evidence type="ECO:0000256" key="3">
    <source>
        <dbReference type="ARBA" id="ARBA00023014"/>
    </source>
</evidence>
<comment type="caution">
    <text evidence="8">The sequence shown here is derived from an EMBL/GenBank/DDBJ whole genome shotgun (WGS) entry which is preliminary data.</text>
</comment>
<evidence type="ECO:0000256" key="5">
    <source>
        <dbReference type="ARBA" id="ARBA00031269"/>
    </source>
</evidence>
<feature type="region of interest" description="Disordered" evidence="6">
    <location>
        <begin position="418"/>
        <end position="440"/>
    </location>
</feature>
<evidence type="ECO:0000259" key="7">
    <source>
        <dbReference type="Pfam" id="PF02906"/>
    </source>
</evidence>
<comment type="function">
    <text evidence="4">Component of the cytosolic Fe/S protein assembly machinery. Required for maturation of extramitochondrial Fe/S proteins. May play a role in the transfer of pre-assembled Fe/S clusters to target apoproteins.</text>
</comment>
<dbReference type="Gene3D" id="3.40.950.10">
    <property type="entry name" value="Fe-only Hydrogenase (Larger Subunit), Chain L, domain 3"/>
    <property type="match status" value="1"/>
</dbReference>
<evidence type="ECO:0000256" key="2">
    <source>
        <dbReference type="ARBA" id="ARBA00022485"/>
    </source>
</evidence>
<dbReference type="InterPro" id="IPR050340">
    <property type="entry name" value="Cytosolic_Fe-S_CAF"/>
</dbReference>
<dbReference type="PANTHER" id="PTHR11615">
    <property type="entry name" value="NITRATE, FORMATE, IRON DEHYDROGENASE"/>
    <property type="match status" value="1"/>
</dbReference>
<dbReference type="AlphaFoldDB" id="A0A2C5YHD2"/>